<evidence type="ECO:0000313" key="4">
    <source>
        <dbReference type="Proteomes" id="UP000663970"/>
    </source>
</evidence>
<dbReference type="PROSITE" id="PS50943">
    <property type="entry name" value="HTH_CROC1"/>
    <property type="match status" value="1"/>
</dbReference>
<dbReference type="SMART" id="SM00530">
    <property type="entry name" value="HTH_XRE"/>
    <property type="match status" value="1"/>
</dbReference>
<dbReference type="EMBL" id="JAEKJY010000002">
    <property type="protein sequence ID" value="MBN8234894.1"/>
    <property type="molecule type" value="Genomic_DNA"/>
</dbReference>
<evidence type="ECO:0000313" key="3">
    <source>
        <dbReference type="EMBL" id="MBN8234894.1"/>
    </source>
</evidence>
<protein>
    <submittedName>
        <fullName evidence="3">Helix-turn-helix transcriptional regulator</fullName>
    </submittedName>
</protein>
<dbReference type="PANTHER" id="PTHR46558:SF13">
    <property type="entry name" value="HTH-TYPE TRANSCRIPTIONAL REGULATOR IMMR"/>
    <property type="match status" value="1"/>
</dbReference>
<proteinExistence type="predicted"/>
<gene>
    <name evidence="3" type="ORF">JF544_06515</name>
</gene>
<evidence type="ECO:0000259" key="2">
    <source>
        <dbReference type="PROSITE" id="PS50943"/>
    </source>
</evidence>
<sequence length="130" mass="15445">MSVGNLITKLRKKRNLTQEGLAERVGISRASLSHYEKDRREPDYETLRKLADFFEVSTDYLLGRSKAAKKTGNEEYDSIEEINRLLDKYEIDEMSFFDIDKWKSMSPEQIRELESYFQYLVQKSNEMDKK</sequence>
<dbReference type="RefSeq" id="WP_206933038.1">
    <property type="nucleotide sequence ID" value="NZ_JAEKJY010000002.1"/>
</dbReference>
<keyword evidence="4" id="KW-1185">Reference proteome</keyword>
<accession>A0ABS3DUG3</accession>
<comment type="caution">
    <text evidence="3">The sequence shown here is derived from an EMBL/GenBank/DDBJ whole genome shotgun (WGS) entry which is preliminary data.</text>
</comment>
<feature type="domain" description="HTH cro/C1-type" evidence="2">
    <location>
        <begin position="7"/>
        <end position="61"/>
    </location>
</feature>
<reference evidence="3 4" key="1">
    <citation type="submission" date="2020-12" db="EMBL/GenBank/DDBJ databases">
        <title>Oil enriched cultivation method for isolating marine PHA-producing bacteria.</title>
        <authorList>
            <person name="Zheng W."/>
            <person name="Yu S."/>
            <person name="Huang Y."/>
        </authorList>
    </citation>
    <scope>NUCLEOTIDE SEQUENCE [LARGE SCALE GENOMIC DNA]</scope>
    <source>
        <strain evidence="3 4">SY-2-6</strain>
    </source>
</reference>
<dbReference type="CDD" id="cd00093">
    <property type="entry name" value="HTH_XRE"/>
    <property type="match status" value="1"/>
</dbReference>
<keyword evidence="1" id="KW-0238">DNA-binding</keyword>
<dbReference type="Pfam" id="PF01381">
    <property type="entry name" value="HTH_3"/>
    <property type="match status" value="1"/>
</dbReference>
<organism evidence="3 4">
    <name type="scientific">Halobacillus kuroshimensis</name>
    <dbReference type="NCBI Taxonomy" id="302481"/>
    <lineage>
        <taxon>Bacteria</taxon>
        <taxon>Bacillati</taxon>
        <taxon>Bacillota</taxon>
        <taxon>Bacilli</taxon>
        <taxon>Bacillales</taxon>
        <taxon>Bacillaceae</taxon>
        <taxon>Halobacillus</taxon>
    </lineage>
</organism>
<dbReference type="SUPFAM" id="SSF47413">
    <property type="entry name" value="lambda repressor-like DNA-binding domains"/>
    <property type="match status" value="1"/>
</dbReference>
<name>A0ABS3DUG3_9BACI</name>
<dbReference type="InterPro" id="IPR010982">
    <property type="entry name" value="Lambda_DNA-bd_dom_sf"/>
</dbReference>
<dbReference type="Proteomes" id="UP000663970">
    <property type="component" value="Unassembled WGS sequence"/>
</dbReference>
<evidence type="ECO:0000256" key="1">
    <source>
        <dbReference type="ARBA" id="ARBA00023125"/>
    </source>
</evidence>
<dbReference type="PANTHER" id="PTHR46558">
    <property type="entry name" value="TRACRIPTIONAL REGULATORY PROTEIN-RELATED-RELATED"/>
    <property type="match status" value="1"/>
</dbReference>
<dbReference type="InterPro" id="IPR001387">
    <property type="entry name" value="Cro/C1-type_HTH"/>
</dbReference>
<dbReference type="Gene3D" id="1.10.260.40">
    <property type="entry name" value="lambda repressor-like DNA-binding domains"/>
    <property type="match status" value="1"/>
</dbReference>